<evidence type="ECO:0000313" key="2">
    <source>
        <dbReference type="EMBL" id="GAA5075424.1"/>
    </source>
</evidence>
<evidence type="ECO:0000259" key="1">
    <source>
        <dbReference type="Pfam" id="PF12708"/>
    </source>
</evidence>
<sequence>MATALLSPTAKQQFLLDDGTPAAGAKLFTYAANSTTPQATYMNRAGTVANTNPIILDARGEAIMYLTPGVVYDYHLYTADDVLIYTREDIIADAGDADAIAFLQDGSGAVVRSIQSRLLDTVSVKDFGAEGDGVTDDTLAITNALDFCNTGNARTLFFPPGTYCISTNILIQRPLSLKGSGAGYPGYVGTLAQTVGTTIKWTGASYAGAMFNFNNIDYGSVGIEDITIDADSLADYTLLIDNVVGWYSKNLICRNYRFVGLTLRATGAAGPYGGKTMSFSTFINTTLQSGVTTAKAGLWLTGNTGQGNACHVAFYSTNIQHGGASHGIYLGGCDNISMHMTMINGAPGTTGYGVYVDPTEMTSFPIGNSFYHLQSMRGWYQPASTGVEPAHIYHYSTDNGQPLPITNGTNLFYITDRMQMCGVRSISRGSVPGQGSNLIHDFTIPSGTANYTVTLPNTELDANYMILLSAKGSGVLPPHNISNKTTTSYRVDMTPAAATDVPCDALMIRY</sequence>
<gene>
    <name evidence="2" type="ORF">GCM10025759_18960</name>
</gene>
<reference evidence="3" key="1">
    <citation type="journal article" date="2019" name="Int. J. Syst. Evol. Microbiol.">
        <title>The Global Catalogue of Microorganisms (GCM) 10K type strain sequencing project: providing services to taxonomists for standard genome sequencing and annotation.</title>
        <authorList>
            <consortium name="The Broad Institute Genomics Platform"/>
            <consortium name="The Broad Institute Genome Sequencing Center for Infectious Disease"/>
            <person name="Wu L."/>
            <person name="Ma J."/>
        </authorList>
    </citation>
    <scope>NUCLEOTIDE SEQUENCE [LARGE SCALE GENOMIC DNA]</scope>
    <source>
        <strain evidence="3">JCM 19212</strain>
    </source>
</reference>
<dbReference type="Proteomes" id="UP001501083">
    <property type="component" value="Unassembled WGS sequence"/>
</dbReference>
<organism evidence="2 3">
    <name type="scientific">Lysobacter panacisoli</name>
    <dbReference type="NCBI Taxonomy" id="1255263"/>
    <lineage>
        <taxon>Bacteria</taxon>
        <taxon>Pseudomonadati</taxon>
        <taxon>Pseudomonadota</taxon>
        <taxon>Gammaproteobacteria</taxon>
        <taxon>Lysobacterales</taxon>
        <taxon>Lysobacteraceae</taxon>
        <taxon>Lysobacter</taxon>
    </lineage>
</organism>
<name>A0ABP9LCE2_9GAMM</name>
<dbReference type="EMBL" id="BAABKY010000002">
    <property type="protein sequence ID" value="GAA5075424.1"/>
    <property type="molecule type" value="Genomic_DNA"/>
</dbReference>
<comment type="caution">
    <text evidence="2">The sequence shown here is derived from an EMBL/GenBank/DDBJ whole genome shotgun (WGS) entry which is preliminary data.</text>
</comment>
<dbReference type="InterPro" id="IPR012334">
    <property type="entry name" value="Pectin_lyas_fold"/>
</dbReference>
<dbReference type="InterPro" id="IPR011050">
    <property type="entry name" value="Pectin_lyase_fold/virulence"/>
</dbReference>
<keyword evidence="3" id="KW-1185">Reference proteome</keyword>
<proteinExistence type="predicted"/>
<dbReference type="InterPro" id="IPR024535">
    <property type="entry name" value="RHGA/B-epi-like_pectate_lyase"/>
</dbReference>
<dbReference type="SUPFAM" id="SSF51126">
    <property type="entry name" value="Pectin lyase-like"/>
    <property type="match status" value="1"/>
</dbReference>
<dbReference type="RefSeq" id="WP_158985776.1">
    <property type="nucleotide sequence ID" value="NZ_BAABKY010000002.1"/>
</dbReference>
<dbReference type="Pfam" id="PF12708">
    <property type="entry name" value="Pect-lyase_RHGA_epim"/>
    <property type="match status" value="1"/>
</dbReference>
<dbReference type="Gene3D" id="2.160.20.10">
    <property type="entry name" value="Single-stranded right-handed beta-helix, Pectin lyase-like"/>
    <property type="match status" value="1"/>
</dbReference>
<evidence type="ECO:0000313" key="3">
    <source>
        <dbReference type="Proteomes" id="UP001501083"/>
    </source>
</evidence>
<feature type="domain" description="Rhamnogalacturonase A/B/Epimerase-like pectate lyase" evidence="1">
    <location>
        <begin position="122"/>
        <end position="331"/>
    </location>
</feature>
<protein>
    <recommendedName>
        <fullName evidence="1">Rhamnogalacturonase A/B/Epimerase-like pectate lyase domain-containing protein</fullName>
    </recommendedName>
</protein>
<accession>A0ABP9LCE2</accession>